<dbReference type="Proteomes" id="UP000681722">
    <property type="component" value="Unassembled WGS sequence"/>
</dbReference>
<dbReference type="EMBL" id="CAJNOQ010004480">
    <property type="protein sequence ID" value="CAF1061232.1"/>
    <property type="molecule type" value="Genomic_DNA"/>
</dbReference>
<dbReference type="OrthoDB" id="10063695at2759"/>
<proteinExistence type="predicted"/>
<sequence length="85" mass="10156">MTTSNLSLLKFPQIHPVKSDNKVQTKTGTTSFEQWRASIHKQLEEDLQRKVREVLEESERQERLAKLKYRRHAFEIIYVEECPIN</sequence>
<gene>
    <name evidence="1" type="ORF">GPM918_LOCUS16790</name>
    <name evidence="2" type="ORF">SRO942_LOCUS16789</name>
</gene>
<keyword evidence="3" id="KW-1185">Reference proteome</keyword>
<reference evidence="1" key="1">
    <citation type="submission" date="2021-02" db="EMBL/GenBank/DDBJ databases">
        <authorList>
            <person name="Nowell W R."/>
        </authorList>
    </citation>
    <scope>NUCLEOTIDE SEQUENCE</scope>
</reference>
<evidence type="ECO:0000313" key="1">
    <source>
        <dbReference type="EMBL" id="CAF1061232.1"/>
    </source>
</evidence>
<accession>A0A814L7N8</accession>
<dbReference type="Proteomes" id="UP000663829">
    <property type="component" value="Unassembled WGS sequence"/>
</dbReference>
<evidence type="ECO:0000313" key="3">
    <source>
        <dbReference type="Proteomes" id="UP000663829"/>
    </source>
</evidence>
<dbReference type="EMBL" id="CAJOBC010004480">
    <property type="protein sequence ID" value="CAF3829519.1"/>
    <property type="molecule type" value="Genomic_DNA"/>
</dbReference>
<name>A0A814L7N8_9BILA</name>
<protein>
    <submittedName>
        <fullName evidence="1">Uncharacterized protein</fullName>
    </submittedName>
</protein>
<comment type="caution">
    <text evidence="1">The sequence shown here is derived from an EMBL/GenBank/DDBJ whole genome shotgun (WGS) entry which is preliminary data.</text>
</comment>
<evidence type="ECO:0000313" key="2">
    <source>
        <dbReference type="EMBL" id="CAF3829519.1"/>
    </source>
</evidence>
<organism evidence="1 3">
    <name type="scientific">Didymodactylos carnosus</name>
    <dbReference type="NCBI Taxonomy" id="1234261"/>
    <lineage>
        <taxon>Eukaryota</taxon>
        <taxon>Metazoa</taxon>
        <taxon>Spiralia</taxon>
        <taxon>Gnathifera</taxon>
        <taxon>Rotifera</taxon>
        <taxon>Eurotatoria</taxon>
        <taxon>Bdelloidea</taxon>
        <taxon>Philodinida</taxon>
        <taxon>Philodinidae</taxon>
        <taxon>Didymodactylos</taxon>
    </lineage>
</organism>
<dbReference type="AlphaFoldDB" id="A0A814L7N8"/>